<keyword evidence="8" id="KW-1185">Reference proteome</keyword>
<keyword evidence="5" id="KW-0732">Signal</keyword>
<feature type="compositionally biased region" description="Basic and acidic residues" evidence="6">
    <location>
        <begin position="685"/>
        <end position="705"/>
    </location>
</feature>
<feature type="region of interest" description="Disordered" evidence="6">
    <location>
        <begin position="212"/>
        <end position="242"/>
    </location>
</feature>
<proteinExistence type="inferred from homology"/>
<dbReference type="Proteomes" id="UP000515153">
    <property type="component" value="Unplaced"/>
</dbReference>
<dbReference type="Pfam" id="PF24064">
    <property type="entry name" value="HTH_NPRL3"/>
    <property type="match status" value="1"/>
</dbReference>
<feature type="region of interest" description="Disordered" evidence="6">
    <location>
        <begin position="644"/>
        <end position="724"/>
    </location>
</feature>
<feature type="region of interest" description="Disordered" evidence="6">
    <location>
        <begin position="163"/>
        <end position="185"/>
    </location>
</feature>
<name>A0A6P8BA01_PYRGI</name>
<gene>
    <name evidence="9" type="ORF">PgNI_03172</name>
</gene>
<feature type="compositionally biased region" description="Acidic residues" evidence="6">
    <location>
        <begin position="620"/>
        <end position="629"/>
    </location>
</feature>
<evidence type="ECO:0000256" key="2">
    <source>
        <dbReference type="ARBA" id="ARBA00017880"/>
    </source>
</evidence>
<dbReference type="GO" id="GO:1904262">
    <property type="term" value="P:negative regulation of TORC1 signaling"/>
    <property type="evidence" value="ECO:0007669"/>
    <property type="project" value="TreeGrafter"/>
</dbReference>
<evidence type="ECO:0000259" key="7">
    <source>
        <dbReference type="Pfam" id="PF24064"/>
    </source>
</evidence>
<protein>
    <recommendedName>
        <fullName evidence="2 5">Nitrogen permease regulator 3</fullName>
    </recommendedName>
    <alternativeName>
        <fullName evidence="4 5">Required for meiotic nuclear division protein 11</fullName>
    </alternativeName>
</protein>
<dbReference type="GO" id="GO:0034198">
    <property type="term" value="P:cellular response to amino acid starvation"/>
    <property type="evidence" value="ECO:0007669"/>
    <property type="project" value="TreeGrafter"/>
</dbReference>
<dbReference type="GO" id="GO:1990130">
    <property type="term" value="C:GATOR1 complex"/>
    <property type="evidence" value="ECO:0007669"/>
    <property type="project" value="TreeGrafter"/>
</dbReference>
<evidence type="ECO:0000256" key="4">
    <source>
        <dbReference type="ARBA" id="ARBA00030028"/>
    </source>
</evidence>
<dbReference type="PANTHER" id="PTHR13153">
    <property type="entry name" value="CGTHBA PROTEIN -14 GENE PROTEIN"/>
    <property type="match status" value="1"/>
</dbReference>
<reference evidence="9" key="3">
    <citation type="submission" date="2025-08" db="UniProtKB">
        <authorList>
            <consortium name="RefSeq"/>
        </authorList>
    </citation>
    <scope>IDENTIFICATION</scope>
    <source>
        <strain evidence="9">NI907</strain>
    </source>
</reference>
<reference evidence="9" key="2">
    <citation type="submission" date="2019-10" db="EMBL/GenBank/DDBJ databases">
        <authorList>
            <consortium name="NCBI Genome Project"/>
        </authorList>
    </citation>
    <scope>NUCLEOTIDE SEQUENCE</scope>
    <source>
        <strain evidence="9">NI907</strain>
    </source>
</reference>
<dbReference type="InterPro" id="IPR005365">
    <property type="entry name" value="Npr3"/>
</dbReference>
<feature type="compositionally biased region" description="Basic residues" evidence="6">
    <location>
        <begin position="785"/>
        <end position="798"/>
    </location>
</feature>
<dbReference type="RefSeq" id="XP_030983859.1">
    <property type="nucleotide sequence ID" value="XM_031123227.1"/>
</dbReference>
<comment type="function">
    <text evidence="3 5">Mediates inactivation of the TORC1 complex in response to amino acid starvation. Required for meiotic nuclear division.</text>
</comment>
<organism evidence="8 9">
    <name type="scientific">Pyricularia grisea</name>
    <name type="common">Crabgrass-specific blast fungus</name>
    <name type="synonym">Magnaporthe grisea</name>
    <dbReference type="NCBI Taxonomy" id="148305"/>
    <lineage>
        <taxon>Eukaryota</taxon>
        <taxon>Fungi</taxon>
        <taxon>Dikarya</taxon>
        <taxon>Ascomycota</taxon>
        <taxon>Pezizomycotina</taxon>
        <taxon>Sordariomycetes</taxon>
        <taxon>Sordariomycetidae</taxon>
        <taxon>Magnaporthales</taxon>
        <taxon>Pyriculariaceae</taxon>
        <taxon>Pyricularia</taxon>
    </lineage>
</organism>
<evidence type="ECO:0000256" key="1">
    <source>
        <dbReference type="ARBA" id="ARBA00010546"/>
    </source>
</evidence>
<feature type="compositionally biased region" description="Polar residues" evidence="6">
    <location>
        <begin position="645"/>
        <end position="669"/>
    </location>
</feature>
<feature type="compositionally biased region" description="Basic and acidic residues" evidence="6">
    <location>
        <begin position="598"/>
        <end position="610"/>
    </location>
</feature>
<reference evidence="9" key="1">
    <citation type="journal article" date="2019" name="Mol. Biol. Evol.">
        <title>Blast fungal genomes show frequent chromosomal changes, gene gains and losses, and effector gene turnover.</title>
        <authorList>
            <person name="Gomez Luciano L.B."/>
            <person name="Jason Tsai I."/>
            <person name="Chuma I."/>
            <person name="Tosa Y."/>
            <person name="Chen Y.H."/>
            <person name="Li J.Y."/>
            <person name="Li M.Y."/>
            <person name="Jade Lu M.Y."/>
            <person name="Nakayashiki H."/>
            <person name="Li W.H."/>
        </authorList>
    </citation>
    <scope>NUCLEOTIDE SEQUENCE</scope>
    <source>
        <strain evidence="9">NI907</strain>
    </source>
</reference>
<feature type="region of interest" description="Disordered" evidence="6">
    <location>
        <begin position="36"/>
        <end position="93"/>
    </location>
</feature>
<dbReference type="GO" id="GO:0005774">
    <property type="term" value="C:vacuolar membrane"/>
    <property type="evidence" value="ECO:0007669"/>
    <property type="project" value="UniProtKB-SubCell"/>
</dbReference>
<sequence>MSLPVLPSPSNFLGVALVINRTRDGSKIVFHYPPHVHTSPRCEHTEAAEGDPVEHTEHSHGWGYDYDEGGDLTDREAPEPSGLETGASSSGQQYMSRNQDEHIITETGTQIVPWEHVAGFPTKDLESILTPSRAYHKRLFQISLDPIYCVSYPIHVPENGIWKKKKKKKDQEPKRKGSIISAGGIMVSATDEDGNELPPLDPDHIRSAIDTTRLSPHAQDGSGLDTAQNGDKEEEEQQDDKVSSMTMFNLVFFLNPKKSEVNELIETMHTHIIRKVNKAYNYCQQRNDFVWKESKKILALKDKAREERRKMSSLWDEILRTSSLAASMQDVYDNISQNKIAVLQLETHDGMVTHSVQIPMPFHIADLPQQGDPDATGIWLTTANSFVREDVDGADLGFLDKDFALLLMDDEKKIVSELQSDPDESTLAMIEYMRHSKPTLSFHQVANQSKVLNLAQVRRFAHHFIFWRRAIAIPPLHARDVYILSPNCDLSKLPGASLDFSRAFPHCPPLPNILTDLSAAPRPYKFFCPNKTIRAEYMRILAWLMRGGWVTQLCTFAYVVVWPEIIYEVEHALEAEELTKAKSSQTAAAAAATSVSVENDKDKAEKEKIRKTSTASVADGTEDGAEDEVGSISTLLSRTTTAASQQSDISVASPSSVQSPLGASGSTSLEKPPKPPPTAAQQAAEKARLGRLADRQARELAEKASAHARRPQPEQTQNPSANTAPHLMHLQPHIILDARTATGKESLYLSAIERRLREKTTSADSNGNIAATLEVPSGGGGGSTGHHHSSRGKSTPHKSHPEDDDEFRNRVADAWPVFCKYFNGHCALERIALQEEKKRKEVWNLLIAMNEYLICVRHW</sequence>
<evidence type="ECO:0000313" key="8">
    <source>
        <dbReference type="Proteomes" id="UP000515153"/>
    </source>
</evidence>
<evidence type="ECO:0000256" key="5">
    <source>
        <dbReference type="RuleBase" id="RU368069"/>
    </source>
</evidence>
<evidence type="ECO:0000313" key="9">
    <source>
        <dbReference type="RefSeq" id="XP_030983859.1"/>
    </source>
</evidence>
<dbReference type="KEGG" id="pgri:PgNI_03172"/>
<dbReference type="PANTHER" id="PTHR13153:SF5">
    <property type="entry name" value="GATOR COMPLEX PROTEIN NPRL3"/>
    <property type="match status" value="1"/>
</dbReference>
<feature type="region of interest" description="Disordered" evidence="6">
    <location>
        <begin position="758"/>
        <end position="805"/>
    </location>
</feature>
<dbReference type="GeneID" id="41958137"/>
<evidence type="ECO:0000256" key="3">
    <source>
        <dbReference type="ARBA" id="ARBA00025376"/>
    </source>
</evidence>
<feature type="compositionally biased region" description="Polar residues" evidence="6">
    <location>
        <begin position="713"/>
        <end position="723"/>
    </location>
</feature>
<dbReference type="Pfam" id="PF03666">
    <property type="entry name" value="NPR3"/>
    <property type="match status" value="1"/>
</dbReference>
<feature type="compositionally biased region" description="Basic and acidic residues" evidence="6">
    <location>
        <begin position="40"/>
        <end position="60"/>
    </location>
</feature>
<feature type="domain" description="GATOR1 complex protein NPRL3 C-terminal HTH" evidence="7">
    <location>
        <begin position="808"/>
        <end position="854"/>
    </location>
</feature>
<dbReference type="GO" id="GO:0038202">
    <property type="term" value="P:TORC1 signaling"/>
    <property type="evidence" value="ECO:0007669"/>
    <property type="project" value="TreeGrafter"/>
</dbReference>
<dbReference type="GO" id="GO:0051321">
    <property type="term" value="P:meiotic cell cycle"/>
    <property type="evidence" value="ECO:0007669"/>
    <property type="project" value="UniProtKB-UniRule"/>
</dbReference>
<evidence type="ECO:0000256" key="6">
    <source>
        <dbReference type="SAM" id="MobiDB-lite"/>
    </source>
</evidence>
<dbReference type="OrthoDB" id="18648at2759"/>
<dbReference type="InterPro" id="IPR056603">
    <property type="entry name" value="HTH_NPRL3"/>
</dbReference>
<comment type="subcellular location">
    <subcellularLocation>
        <location evidence="5">Vacuole membrane</location>
        <topology evidence="5">Peripheral membrane protein</topology>
    </subcellularLocation>
</comment>
<dbReference type="GO" id="GO:0010508">
    <property type="term" value="P:positive regulation of autophagy"/>
    <property type="evidence" value="ECO:0007669"/>
    <property type="project" value="TreeGrafter"/>
</dbReference>
<accession>A0A6P8BA01</accession>
<comment type="similarity">
    <text evidence="1 5">Belongs to the NPR3 family.</text>
</comment>
<keyword evidence="5" id="KW-0469">Meiosis</keyword>
<feature type="region of interest" description="Disordered" evidence="6">
    <location>
        <begin position="591"/>
        <end position="630"/>
    </location>
</feature>
<dbReference type="AlphaFoldDB" id="A0A6P8BA01"/>